<comment type="caution">
    <text evidence="4">The sequence shown here is derived from an EMBL/GenBank/DDBJ whole genome shotgun (WGS) entry which is preliminary data.</text>
</comment>
<dbReference type="NCBIfam" id="TIGR00723">
    <property type="entry name" value="ttdB_fumA_fumB"/>
    <property type="match status" value="1"/>
</dbReference>
<evidence type="ECO:0000259" key="3">
    <source>
        <dbReference type="Pfam" id="PF05683"/>
    </source>
</evidence>
<dbReference type="PANTHER" id="PTHR43351:SF2">
    <property type="entry name" value="L(+)-TARTRATE DEHYDRATASE SUBUNIT BETA-RELATED"/>
    <property type="match status" value="1"/>
</dbReference>
<dbReference type="InterPro" id="IPR004647">
    <property type="entry name" value="Fe-S_hydro-lyase_TtdB-typ_cat"/>
</dbReference>
<dbReference type="InterPro" id="IPR036660">
    <property type="entry name" value="Fe-S_hydroAse_TtdB_cat_sf"/>
</dbReference>
<sequence>MARTVRAPLDEAAVRSLRAGERVVMTGTIYAARDAAHKRLVAAMKRGEELPLPLSGQVIYYVGPAPAKQGAVIGPAGPTTSGRMDPYTLPLLERGVAGLIGKGSRSEEVKQALVRHGAVYFGAVGGASALLARQIRRSRLLAYPDLLSEAIRELEVEDFPLFVINDCHGGDAYLAAREAYRSGAEGSQRSR</sequence>
<dbReference type="GO" id="GO:0016836">
    <property type="term" value="F:hydro-lyase activity"/>
    <property type="evidence" value="ECO:0007669"/>
    <property type="project" value="InterPro"/>
</dbReference>
<feature type="domain" description="Fe-S hydro-lyase tartrate dehydratase beta-type catalytic" evidence="3">
    <location>
        <begin position="10"/>
        <end position="173"/>
    </location>
</feature>
<dbReference type="Pfam" id="PF05683">
    <property type="entry name" value="Fumerase_C"/>
    <property type="match status" value="1"/>
</dbReference>
<reference evidence="4" key="1">
    <citation type="submission" date="2019-09" db="EMBL/GenBank/DDBJ databases">
        <title>Characterisation of the sponge microbiome using genome-centric metagenomics.</title>
        <authorList>
            <person name="Engelberts J.P."/>
            <person name="Robbins S.J."/>
            <person name="De Goeij J.M."/>
            <person name="Aranda M."/>
            <person name="Bell S.C."/>
            <person name="Webster N.S."/>
        </authorList>
    </citation>
    <scope>NUCLEOTIDE SEQUENCE</scope>
    <source>
        <strain evidence="4">SB0661_bin_32</strain>
    </source>
</reference>
<evidence type="ECO:0000256" key="2">
    <source>
        <dbReference type="ARBA" id="ARBA00023239"/>
    </source>
</evidence>
<dbReference type="EMBL" id="VXMH01000098">
    <property type="protein sequence ID" value="MYC96866.1"/>
    <property type="molecule type" value="Genomic_DNA"/>
</dbReference>
<dbReference type="AlphaFoldDB" id="A0A6B1DB65"/>
<comment type="similarity">
    <text evidence="1">Belongs to the class-I fumarase family.</text>
</comment>
<dbReference type="SUPFAM" id="SSF117457">
    <property type="entry name" value="FumA C-terminal domain-like"/>
    <property type="match status" value="1"/>
</dbReference>
<dbReference type="Gene3D" id="3.20.130.10">
    <property type="entry name" value="Fe-S hydro-lyase, tartrate dehydratase beta-type, catalytic domain"/>
    <property type="match status" value="1"/>
</dbReference>
<gene>
    <name evidence="4" type="ORF">F4X14_18010</name>
</gene>
<name>A0A6B1DB65_9CHLR</name>
<evidence type="ECO:0000313" key="4">
    <source>
        <dbReference type="EMBL" id="MYC96866.1"/>
    </source>
</evidence>
<accession>A0A6B1DB65</accession>
<dbReference type="PANTHER" id="PTHR43351">
    <property type="entry name" value="L(+)-TARTRATE DEHYDRATASE SUBUNIT BETA"/>
    <property type="match status" value="1"/>
</dbReference>
<evidence type="ECO:0000256" key="1">
    <source>
        <dbReference type="ARBA" id="ARBA00008876"/>
    </source>
</evidence>
<keyword evidence="2" id="KW-0456">Lyase</keyword>
<organism evidence="4">
    <name type="scientific">Caldilineaceae bacterium SB0661_bin_32</name>
    <dbReference type="NCBI Taxonomy" id="2605255"/>
    <lineage>
        <taxon>Bacteria</taxon>
        <taxon>Bacillati</taxon>
        <taxon>Chloroflexota</taxon>
        <taxon>Caldilineae</taxon>
        <taxon>Caldilineales</taxon>
        <taxon>Caldilineaceae</taxon>
    </lineage>
</organism>
<protein>
    <submittedName>
        <fullName evidence="4">TRZ/ATZ family protein</fullName>
    </submittedName>
</protein>
<proteinExistence type="inferred from homology"/>